<reference evidence="2 3" key="1">
    <citation type="submission" date="2021-07" db="EMBL/GenBank/DDBJ databases">
        <title>Genome data of Colletotrichum spaethianum.</title>
        <authorList>
            <person name="Utami Y.D."/>
            <person name="Hiruma K."/>
        </authorList>
    </citation>
    <scope>NUCLEOTIDE SEQUENCE [LARGE SCALE GENOMIC DNA]</scope>
    <source>
        <strain evidence="2 3">MAFF 242679</strain>
    </source>
</reference>
<proteinExistence type="predicted"/>
<evidence type="ECO:0000256" key="1">
    <source>
        <dbReference type="SAM" id="MobiDB-lite"/>
    </source>
</evidence>
<protein>
    <submittedName>
        <fullName evidence="2">Uncharacterized protein</fullName>
    </submittedName>
</protein>
<organism evidence="2 3">
    <name type="scientific">Colletotrichum liriopes</name>
    <dbReference type="NCBI Taxonomy" id="708192"/>
    <lineage>
        <taxon>Eukaryota</taxon>
        <taxon>Fungi</taxon>
        <taxon>Dikarya</taxon>
        <taxon>Ascomycota</taxon>
        <taxon>Pezizomycotina</taxon>
        <taxon>Sordariomycetes</taxon>
        <taxon>Hypocreomycetidae</taxon>
        <taxon>Glomerellales</taxon>
        <taxon>Glomerellaceae</taxon>
        <taxon>Colletotrichum</taxon>
        <taxon>Colletotrichum spaethianum species complex</taxon>
    </lineage>
</organism>
<dbReference type="Proteomes" id="UP001055172">
    <property type="component" value="Unassembled WGS sequence"/>
</dbReference>
<sequence>MDKRETSRSGLMESEVRQGGREVTCHPGHLIIGAGRAGCKVKSRATWDEPKRVRHEVPF</sequence>
<gene>
    <name evidence="2" type="ORF">ColLi_02563</name>
</gene>
<dbReference type="EMBL" id="BPPX01000004">
    <property type="protein sequence ID" value="GJC79725.1"/>
    <property type="molecule type" value="Genomic_DNA"/>
</dbReference>
<accession>A0AA37GFK4</accession>
<feature type="region of interest" description="Disordered" evidence="1">
    <location>
        <begin position="1"/>
        <end position="22"/>
    </location>
</feature>
<dbReference type="AlphaFoldDB" id="A0AA37GFK4"/>
<name>A0AA37GFK4_9PEZI</name>
<evidence type="ECO:0000313" key="2">
    <source>
        <dbReference type="EMBL" id="GJC79725.1"/>
    </source>
</evidence>
<evidence type="ECO:0000313" key="3">
    <source>
        <dbReference type="Proteomes" id="UP001055172"/>
    </source>
</evidence>
<comment type="caution">
    <text evidence="2">The sequence shown here is derived from an EMBL/GenBank/DDBJ whole genome shotgun (WGS) entry which is preliminary data.</text>
</comment>
<keyword evidence="3" id="KW-1185">Reference proteome</keyword>